<evidence type="ECO:0000256" key="8">
    <source>
        <dbReference type="ARBA" id="ARBA00022946"/>
    </source>
</evidence>
<dbReference type="GO" id="GO:0030151">
    <property type="term" value="F:molybdenum ion binding"/>
    <property type="evidence" value="ECO:0007669"/>
    <property type="project" value="InterPro"/>
</dbReference>
<evidence type="ECO:0000259" key="19">
    <source>
        <dbReference type="PROSITE" id="PS51340"/>
    </source>
</evidence>
<keyword evidence="12" id="KW-0576">Peroxisome</keyword>
<accession>A0AA40HBZ8</accession>
<keyword evidence="6" id="KW-1000">Mitochondrion outer membrane</keyword>
<keyword evidence="7" id="KW-0832">Ubl conjugation</keyword>
<dbReference type="AlphaFoldDB" id="A0AA40HBZ8"/>
<dbReference type="SUPFAM" id="SSF50800">
    <property type="entry name" value="PK beta-barrel domain-like"/>
    <property type="match status" value="1"/>
</dbReference>
<comment type="function">
    <text evidence="16">Catalyzes the reduction of N-oxygenated molecules, acting as a counterpart of cytochrome P450 and flavin-containing monooxygenases in metabolic cycles. As a component of prodrug-converting system, reduces a multitude of N-hydroxylated prodrugs particularly amidoximes, leading to increased drug bioavailability. May be involved in mitochondrial N(omega)-hydroxy-L-arginine (NOHA) reduction, regulating endogenous nitric oxide levels and biosynthesis. Postulated to cleave the N-OH bond of N-hydroxylated substrates in concert with electron transfer from NADH to cytochrome b5 reductase then to cytochrome b5, the ultimate electron donor that primes the active site for substrate reduction.</text>
</comment>
<comment type="subunit">
    <text evidence="13">Component of a complex composed of cytochrome b5, NADH-cytochrome b5 reductase (CYB5R3) and MTARC2.</text>
</comment>
<keyword evidence="5" id="KW-0500">Molybdenum</keyword>
<comment type="cofactor">
    <cofactor evidence="1">
        <name>Mo-molybdopterin</name>
        <dbReference type="ChEBI" id="CHEBI:71302"/>
    </cofactor>
</comment>
<dbReference type="EMBL" id="JAULJE010000024">
    <property type="protein sequence ID" value="KAK1328077.1"/>
    <property type="molecule type" value="Genomic_DNA"/>
</dbReference>
<dbReference type="GO" id="GO:0008940">
    <property type="term" value="F:nitrate reductase activity"/>
    <property type="evidence" value="ECO:0007669"/>
    <property type="project" value="TreeGrafter"/>
</dbReference>
<feature type="transmembrane region" description="Helical" evidence="18">
    <location>
        <begin position="20"/>
        <end position="43"/>
    </location>
</feature>
<evidence type="ECO:0000256" key="7">
    <source>
        <dbReference type="ARBA" id="ARBA00022843"/>
    </source>
</evidence>
<evidence type="ECO:0000256" key="5">
    <source>
        <dbReference type="ARBA" id="ARBA00022505"/>
    </source>
</evidence>
<dbReference type="GO" id="GO:0005743">
    <property type="term" value="C:mitochondrial inner membrane"/>
    <property type="evidence" value="ECO:0007669"/>
    <property type="project" value="TreeGrafter"/>
</dbReference>
<organism evidence="20 21">
    <name type="scientific">Cnephaeus nilssonii</name>
    <name type="common">Northern bat</name>
    <name type="synonym">Eptesicus nilssonii</name>
    <dbReference type="NCBI Taxonomy" id="3371016"/>
    <lineage>
        <taxon>Eukaryota</taxon>
        <taxon>Metazoa</taxon>
        <taxon>Chordata</taxon>
        <taxon>Craniata</taxon>
        <taxon>Vertebrata</taxon>
        <taxon>Euteleostomi</taxon>
        <taxon>Mammalia</taxon>
        <taxon>Eutheria</taxon>
        <taxon>Laurasiatheria</taxon>
        <taxon>Chiroptera</taxon>
        <taxon>Yangochiroptera</taxon>
        <taxon>Vespertilionidae</taxon>
        <taxon>Cnephaeus</taxon>
    </lineage>
</organism>
<evidence type="ECO:0000256" key="12">
    <source>
        <dbReference type="ARBA" id="ARBA00023140"/>
    </source>
</evidence>
<protein>
    <recommendedName>
        <fullName evidence="14">Mitochondrial amidoxime reducing component 2</fullName>
    </recommendedName>
    <alternativeName>
        <fullName evidence="15">Molybdenum cofactor sulfurase C-terminal domain-containing protein 2</fullName>
    </alternativeName>
</protein>
<evidence type="ECO:0000256" key="9">
    <source>
        <dbReference type="ARBA" id="ARBA00023002"/>
    </source>
</evidence>
<gene>
    <name evidence="20" type="ORF">QTO34_012500</name>
</gene>
<evidence type="ECO:0000256" key="3">
    <source>
        <dbReference type="ARBA" id="ARBA00004450"/>
    </source>
</evidence>
<reference evidence="20" key="1">
    <citation type="submission" date="2023-06" db="EMBL/GenBank/DDBJ databases">
        <title>Reference genome for the Northern bat (Eptesicus nilssonii), a most northern bat species.</title>
        <authorList>
            <person name="Laine V.N."/>
            <person name="Pulliainen A.T."/>
            <person name="Lilley T.M."/>
        </authorList>
    </citation>
    <scope>NUCLEOTIDE SEQUENCE</scope>
    <source>
        <strain evidence="20">BLF_Eptnil</strain>
        <tissue evidence="20">Kidney</tissue>
    </source>
</reference>
<evidence type="ECO:0000313" key="21">
    <source>
        <dbReference type="Proteomes" id="UP001177744"/>
    </source>
</evidence>
<evidence type="ECO:0000256" key="13">
    <source>
        <dbReference type="ARBA" id="ARBA00038676"/>
    </source>
</evidence>
<evidence type="ECO:0000256" key="16">
    <source>
        <dbReference type="ARBA" id="ARBA00045150"/>
    </source>
</evidence>
<evidence type="ECO:0000256" key="14">
    <source>
        <dbReference type="ARBA" id="ARBA00040535"/>
    </source>
</evidence>
<dbReference type="SUPFAM" id="SSF141673">
    <property type="entry name" value="MOSC N-terminal domain-like"/>
    <property type="match status" value="2"/>
</dbReference>
<keyword evidence="4" id="KW-1017">Isopeptide bond</keyword>
<dbReference type="InterPro" id="IPR005303">
    <property type="entry name" value="MOCOS_middle"/>
</dbReference>
<evidence type="ECO:0000313" key="20">
    <source>
        <dbReference type="EMBL" id="KAK1328077.1"/>
    </source>
</evidence>
<evidence type="ECO:0000256" key="18">
    <source>
        <dbReference type="SAM" id="Phobius"/>
    </source>
</evidence>
<evidence type="ECO:0000256" key="6">
    <source>
        <dbReference type="ARBA" id="ARBA00022787"/>
    </source>
</evidence>
<evidence type="ECO:0000256" key="17">
    <source>
        <dbReference type="ARBA" id="ARBA00049341"/>
    </source>
</evidence>
<comment type="caution">
    <text evidence="20">The sequence shown here is derived from an EMBL/GenBank/DDBJ whole genome shotgun (WGS) entry which is preliminary data.</text>
</comment>
<evidence type="ECO:0000256" key="2">
    <source>
        <dbReference type="ARBA" id="ARBA00004275"/>
    </source>
</evidence>
<keyword evidence="8" id="KW-0809">Transit peptide</keyword>
<dbReference type="GO" id="GO:0042126">
    <property type="term" value="P:nitrate metabolic process"/>
    <property type="evidence" value="ECO:0007669"/>
    <property type="project" value="TreeGrafter"/>
</dbReference>
<comment type="catalytic activity">
    <reaction evidence="17">
        <text>N(omega)-hydroxy-L-arginine + 2 Fe(II)-[cytochrome b5] + 2 H(+) = L-arginine + 2 Fe(III)-[cytochrome b5] + H2O</text>
        <dbReference type="Rhea" id="RHEA:61644"/>
        <dbReference type="Rhea" id="RHEA-COMP:10438"/>
        <dbReference type="Rhea" id="RHEA-COMP:10439"/>
        <dbReference type="ChEBI" id="CHEBI:15377"/>
        <dbReference type="ChEBI" id="CHEBI:15378"/>
        <dbReference type="ChEBI" id="CHEBI:29033"/>
        <dbReference type="ChEBI" id="CHEBI:29034"/>
        <dbReference type="ChEBI" id="CHEBI:32682"/>
        <dbReference type="ChEBI" id="CHEBI:60107"/>
    </reaction>
    <physiologicalReaction direction="left-to-right" evidence="17">
        <dbReference type="Rhea" id="RHEA:61645"/>
    </physiologicalReaction>
</comment>
<evidence type="ECO:0000256" key="4">
    <source>
        <dbReference type="ARBA" id="ARBA00022499"/>
    </source>
</evidence>
<dbReference type="InterPro" id="IPR011037">
    <property type="entry name" value="Pyrv_Knase-like_insert_dom_sf"/>
</dbReference>
<proteinExistence type="predicted"/>
<dbReference type="PANTHER" id="PTHR14237:SF27">
    <property type="entry name" value="MITOCHONDRIAL AMIDOXIME REDUCING COMPONENT 2"/>
    <property type="match status" value="1"/>
</dbReference>
<dbReference type="InterPro" id="IPR005302">
    <property type="entry name" value="MoCF_Sase_C"/>
</dbReference>
<evidence type="ECO:0000256" key="1">
    <source>
        <dbReference type="ARBA" id="ARBA00001924"/>
    </source>
</evidence>
<dbReference type="GO" id="GO:0043546">
    <property type="term" value="F:molybdopterin cofactor binding"/>
    <property type="evidence" value="ECO:0007669"/>
    <property type="project" value="TreeGrafter"/>
</dbReference>
<dbReference type="PANTHER" id="PTHR14237">
    <property type="entry name" value="MOLYBDOPTERIN COFACTOR SULFURASE MOSC"/>
    <property type="match status" value="1"/>
</dbReference>
<evidence type="ECO:0000256" key="11">
    <source>
        <dbReference type="ARBA" id="ARBA00023136"/>
    </source>
</evidence>
<keyword evidence="10" id="KW-0496">Mitochondrion</keyword>
<dbReference type="Pfam" id="PF03476">
    <property type="entry name" value="MOSC_N"/>
    <property type="match status" value="2"/>
</dbReference>
<feature type="transmembrane region" description="Helical" evidence="18">
    <location>
        <begin position="431"/>
        <end position="460"/>
    </location>
</feature>
<dbReference type="PROSITE" id="PS51340">
    <property type="entry name" value="MOSC"/>
    <property type="match status" value="2"/>
</dbReference>
<keyword evidence="11 18" id="KW-0472">Membrane</keyword>
<dbReference type="Proteomes" id="UP001177744">
    <property type="component" value="Unassembled WGS sequence"/>
</dbReference>
<dbReference type="Pfam" id="PF03473">
    <property type="entry name" value="MOSC"/>
    <property type="match status" value="2"/>
</dbReference>
<dbReference type="GO" id="GO:0030170">
    <property type="term" value="F:pyridoxal phosphate binding"/>
    <property type="evidence" value="ECO:0007669"/>
    <property type="project" value="InterPro"/>
</dbReference>
<keyword evidence="9" id="KW-0560">Oxidoreductase</keyword>
<name>A0AA40HBZ8_CNENI</name>
<evidence type="ECO:0000256" key="10">
    <source>
        <dbReference type="ARBA" id="ARBA00023128"/>
    </source>
</evidence>
<evidence type="ECO:0000256" key="15">
    <source>
        <dbReference type="ARBA" id="ARBA00041408"/>
    </source>
</evidence>
<feature type="domain" description="MOSC" evidence="19">
    <location>
        <begin position="651"/>
        <end position="745"/>
    </location>
</feature>
<keyword evidence="18" id="KW-0812">Transmembrane</keyword>
<sequence length="745" mass="83004">MGAAGSLLLERLGGTRRPALSGAAWLGAAALGLGAVALGTIVWRRARPRRRRRLQQVGTVAELWIFPVKSCKGVAVSEAECTALGLRCGRLRDRFWLVIKEDGHMVTARQEPRLVLVSIAYEDDCLVFRAPGSEQLVLPSKLPSSNRVHDCRIFGLDIKGRDCGDEAAQWFTNFLKTEAFRLVQFEQSMKGRASRSIFPSFVQDYQVAYPDCSPVLIISEASLADLNTRLEKKVKMDQFRPNIVVTGCDAFEEDTWDEIRIGSTEMKKVLACPRCIMTTVDPDTGVIDRKEPLETLKSYRLCNPSEKQIYKSSPLFGIYYSVEKIGSLKVGDPVYKMVSDVGKGRLCCGRRCLDVAATLSRVQMFLRFVGRGHHPSSSPHPRAGAGAHVTAVTRRAPRTPAACSRWAMGSSAGNHLYVRVLRLPEPPRPSWLGTAALGLGLGAVALGLGLGAVALGKVLWRRVRRRGRRRLQQVGTVAQLWIYPVKSCKGVAVSEAECTALGLRCGHLRDRFWLVINEAGNMVTARQEPRLVLVSLTCEGDTLTLSAAYMQDLLLPIETPATNPVLKCRYEEECDNIFSLEQWWQTAAREPHAALWPLECGSSTKYHVRVRMYSWCMTWRSRAGTGRGSAQWITSFLKTQPYRLVHFEPHMPPRKPHQIKDVFRPTDQIAYSDASPLLILSEASLADLNSRLEKKVKAMNFRPNIVISGCGVYAEFHVDANLKVRMSETEAEFPPSLARLSAWRL</sequence>
<keyword evidence="18" id="KW-1133">Transmembrane helix</keyword>
<feature type="domain" description="MOSC" evidence="19">
    <location>
        <begin position="175"/>
        <end position="337"/>
    </location>
</feature>
<keyword evidence="21" id="KW-1185">Reference proteome</keyword>
<comment type="subcellular location">
    <subcellularLocation>
        <location evidence="3">Mitochondrion outer membrane</location>
        <topology evidence="3">Peripheral membrane protein</topology>
    </subcellularLocation>
    <subcellularLocation>
        <location evidence="2">Peroxisome</location>
    </subcellularLocation>
</comment>